<dbReference type="InterPro" id="IPR025669">
    <property type="entry name" value="AAA_dom"/>
</dbReference>
<dbReference type="AlphaFoldDB" id="A0A512E3S4"/>
<dbReference type="InterPro" id="IPR050678">
    <property type="entry name" value="DNA_Partitioning_ATPase"/>
</dbReference>
<dbReference type="Pfam" id="PF13614">
    <property type="entry name" value="AAA_31"/>
    <property type="match status" value="1"/>
</dbReference>
<accession>A0A512E3S4</accession>
<evidence type="ECO:0000259" key="1">
    <source>
        <dbReference type="Pfam" id="PF13614"/>
    </source>
</evidence>
<reference evidence="2 3" key="1">
    <citation type="submission" date="2019-07" db="EMBL/GenBank/DDBJ databases">
        <title>Whole genome shotgun sequence of Skermanella aerolata NBRC 106429.</title>
        <authorList>
            <person name="Hosoyama A."/>
            <person name="Uohara A."/>
            <person name="Ohji S."/>
            <person name="Ichikawa N."/>
        </authorList>
    </citation>
    <scope>NUCLEOTIDE SEQUENCE [LARGE SCALE GENOMIC DNA]</scope>
    <source>
        <strain evidence="2 3">NBRC 106429</strain>
    </source>
</reference>
<dbReference type="PANTHER" id="PTHR13696">
    <property type="entry name" value="P-LOOP CONTAINING NUCLEOSIDE TRIPHOSPHATE HYDROLASE"/>
    <property type="match status" value="1"/>
</dbReference>
<dbReference type="InterPro" id="IPR027417">
    <property type="entry name" value="P-loop_NTPase"/>
</dbReference>
<dbReference type="CDD" id="cd02042">
    <property type="entry name" value="ParAB_family"/>
    <property type="match status" value="1"/>
</dbReference>
<dbReference type="PANTHER" id="PTHR13696:SF52">
    <property type="entry name" value="PARA FAMILY PROTEIN CT_582"/>
    <property type="match status" value="1"/>
</dbReference>
<sequence length="405" mass="45956">MIDIEQMFRGFADVCTEVQRRAVELENEPDRRKRLRPFSLKETADILGVSQSHLRNLLRENTEFPQGKSGESGRRTFSIHEIHAAREWLLNSTGNARYRTHRTDGEGEKLQIVSFVNFKGGSGKTTSSTHFAQYLALHGYRVLMVDLDPQASATALFGIHPDTEVNEDETFAGWVRRDDLGRDAGDIAKGMIRDTYWPGLSLVPASIALQSAEYELIGRVRDERPFFRELQAFLSKVGGDYDVVVCDCRPDVGMLTINALVAASGLVVPIPPQMIDFASSGEFFRFMSEIARDFRTSVSRDMLNYDFVRILTTKYKPSDRSQTTIVHWERALFAEAALEHSMVETAMMDSAGILKETLYEYEPVGNRRTYERAIEAMNEVNALIEAELLRIWGRGRLRLRDLEVA</sequence>
<evidence type="ECO:0000313" key="2">
    <source>
        <dbReference type="EMBL" id="GEO43374.1"/>
    </source>
</evidence>
<evidence type="ECO:0000313" key="3">
    <source>
        <dbReference type="Proteomes" id="UP000321523"/>
    </source>
</evidence>
<keyword evidence="3" id="KW-1185">Reference proteome</keyword>
<protein>
    <submittedName>
        <fullName evidence="2">Plasmid partitioning protein RepA</fullName>
    </submittedName>
</protein>
<comment type="caution">
    <text evidence="2">The sequence shown here is derived from an EMBL/GenBank/DDBJ whole genome shotgun (WGS) entry which is preliminary data.</text>
</comment>
<dbReference type="Gene3D" id="3.40.50.300">
    <property type="entry name" value="P-loop containing nucleotide triphosphate hydrolases"/>
    <property type="match status" value="1"/>
</dbReference>
<organism evidence="2 3">
    <name type="scientific">Skermanella aerolata</name>
    <dbReference type="NCBI Taxonomy" id="393310"/>
    <lineage>
        <taxon>Bacteria</taxon>
        <taxon>Pseudomonadati</taxon>
        <taxon>Pseudomonadota</taxon>
        <taxon>Alphaproteobacteria</taxon>
        <taxon>Rhodospirillales</taxon>
        <taxon>Azospirillaceae</taxon>
        <taxon>Skermanella</taxon>
    </lineage>
</organism>
<dbReference type="EMBL" id="BJYZ01000078">
    <property type="protein sequence ID" value="GEO43374.1"/>
    <property type="molecule type" value="Genomic_DNA"/>
</dbReference>
<proteinExistence type="predicted"/>
<dbReference type="RefSeq" id="WP_052832444.1">
    <property type="nucleotide sequence ID" value="NZ_BJYZ01000078.1"/>
</dbReference>
<dbReference type="Proteomes" id="UP000321523">
    <property type="component" value="Unassembled WGS sequence"/>
</dbReference>
<dbReference type="NCBIfam" id="TIGR03453">
    <property type="entry name" value="partition_RepA"/>
    <property type="match status" value="1"/>
</dbReference>
<dbReference type="SUPFAM" id="SSF52540">
    <property type="entry name" value="P-loop containing nucleoside triphosphate hydrolases"/>
    <property type="match status" value="1"/>
</dbReference>
<feature type="domain" description="AAA" evidence="1">
    <location>
        <begin position="111"/>
        <end position="297"/>
    </location>
</feature>
<name>A0A512E3S4_9PROT</name>
<dbReference type="InterPro" id="IPR017818">
    <property type="entry name" value="Plasmid_partition_RepA"/>
</dbReference>
<dbReference type="OrthoDB" id="9777757at2"/>
<gene>
    <name evidence="2" type="primary">repA2</name>
    <name evidence="2" type="ORF">SAE02_75220</name>
</gene>